<dbReference type="Pfam" id="PF20040">
    <property type="entry name" value="DUF6442"/>
    <property type="match status" value="1"/>
</dbReference>
<feature type="transmembrane region" description="Helical" evidence="1">
    <location>
        <begin position="109"/>
        <end position="129"/>
    </location>
</feature>
<keyword evidence="1" id="KW-0472">Membrane</keyword>
<dbReference type="STRING" id="1603886.GCA_001895165_00488"/>
<feature type="transmembrane region" description="Helical" evidence="1">
    <location>
        <begin position="70"/>
        <end position="88"/>
    </location>
</feature>
<dbReference type="AlphaFoldDB" id="A0A261FTN9"/>
<name>A0A261FTN9_9BIFI</name>
<dbReference type="EMBL" id="MWWX01000005">
    <property type="protein sequence ID" value="OZG62529.1"/>
    <property type="molecule type" value="Genomic_DNA"/>
</dbReference>
<protein>
    <submittedName>
        <fullName evidence="2">Uncharacterized protein</fullName>
    </submittedName>
</protein>
<evidence type="ECO:0000313" key="2">
    <source>
        <dbReference type="EMBL" id="OZG62529.1"/>
    </source>
</evidence>
<comment type="caution">
    <text evidence="2">The sequence shown here is derived from an EMBL/GenBank/DDBJ whole genome shotgun (WGS) entry which is preliminary data.</text>
</comment>
<evidence type="ECO:0000313" key="3">
    <source>
        <dbReference type="Proteomes" id="UP000216352"/>
    </source>
</evidence>
<evidence type="ECO:0000256" key="1">
    <source>
        <dbReference type="SAM" id="Phobius"/>
    </source>
</evidence>
<dbReference type="RefSeq" id="WP_072724193.1">
    <property type="nucleotide sequence ID" value="NZ_BDIS01000005.1"/>
</dbReference>
<gene>
    <name evidence="2" type="ORF">BLEM_1075</name>
</gene>
<dbReference type="Proteomes" id="UP000216352">
    <property type="component" value="Unassembled WGS sequence"/>
</dbReference>
<keyword evidence="1" id="KW-1133">Transmembrane helix</keyword>
<sequence length="130" mass="14354">MTGHHSFGTTSAAKLDRAEILARSRHEASDEGELHIASRSNYYGALFTAIEILAAILFAIIWYWTGDHSYMDFLGVLAPFFALSLAMISGRNLALYQGHGRQRNWLARTVGGLLLSVVFLVLFMVHLVAG</sequence>
<organism evidence="2 3">
    <name type="scientific">Bifidobacterium lemurum</name>
    <dbReference type="NCBI Taxonomy" id="1603886"/>
    <lineage>
        <taxon>Bacteria</taxon>
        <taxon>Bacillati</taxon>
        <taxon>Actinomycetota</taxon>
        <taxon>Actinomycetes</taxon>
        <taxon>Bifidobacteriales</taxon>
        <taxon>Bifidobacteriaceae</taxon>
        <taxon>Bifidobacterium</taxon>
    </lineage>
</organism>
<dbReference type="OrthoDB" id="9920581at2"/>
<keyword evidence="3" id="KW-1185">Reference proteome</keyword>
<proteinExistence type="predicted"/>
<keyword evidence="1" id="KW-0812">Transmembrane</keyword>
<reference evidence="2 3" key="1">
    <citation type="journal article" date="2017" name="BMC Genomics">
        <title>Comparative genomic and phylogenomic analyses of the Bifidobacteriaceae family.</title>
        <authorList>
            <person name="Lugli G.A."/>
            <person name="Milani C."/>
            <person name="Turroni F."/>
            <person name="Duranti S."/>
            <person name="Mancabelli L."/>
            <person name="Mangifesta M."/>
            <person name="Ferrario C."/>
            <person name="Modesto M."/>
            <person name="Mattarelli P."/>
            <person name="Jiri K."/>
            <person name="van Sinderen D."/>
            <person name="Ventura M."/>
        </authorList>
    </citation>
    <scope>NUCLEOTIDE SEQUENCE [LARGE SCALE GENOMIC DNA]</scope>
    <source>
        <strain evidence="2 3">DSM 28807</strain>
    </source>
</reference>
<accession>A0A261FTN9</accession>
<feature type="transmembrane region" description="Helical" evidence="1">
    <location>
        <begin position="42"/>
        <end position="64"/>
    </location>
</feature>
<dbReference type="InterPro" id="IPR045620">
    <property type="entry name" value="DUF6442"/>
</dbReference>